<dbReference type="InterPro" id="IPR001433">
    <property type="entry name" value="OxRdtase_FAD/NAD-bd"/>
</dbReference>
<dbReference type="GO" id="GO:0016491">
    <property type="term" value="F:oxidoreductase activity"/>
    <property type="evidence" value="ECO:0007669"/>
    <property type="project" value="UniProtKB-KW"/>
</dbReference>
<keyword evidence="4" id="KW-0560">Oxidoreductase</keyword>
<sequence length="312" mass="33873">MLQVKVTSKEQLTPRTVKLTLASTTGEALPRWQAGAHIDLFLPGNMIRQYSLFGELDAATYSIAVQLEPAGKGGSKYIHEALTTGSELTISEPRNHFPLASGNAPCVFLAAGIGITPFLPMIETCVASERPFTLHYAFSNSGDNLLPPEIMARPEVHLHDKATKQVRLNIADVLRAAKPNSDVYVCGPNGFINDVLTMAAQQGIPAERLHREFFSAEPIDHTNDGSFEVEIASTGQIIPVRKDESMLEALEDNGLFVPVSCEEGVCGTCVTRLLGGEADHKDVFLTDKEKAQMDQVAVCCSRAKSPRLILDL</sequence>
<evidence type="ECO:0000256" key="7">
    <source>
        <dbReference type="ARBA" id="ARBA00023075"/>
    </source>
</evidence>
<proteinExistence type="predicted"/>
<dbReference type="PANTHER" id="PTHR47354:SF1">
    <property type="entry name" value="CARNITINE MONOOXYGENASE REDUCTASE SUBUNIT"/>
    <property type="match status" value="1"/>
</dbReference>
<keyword evidence="1" id="KW-0285">Flavoprotein</keyword>
<evidence type="ECO:0000313" key="11">
    <source>
        <dbReference type="Proteomes" id="UP000176037"/>
    </source>
</evidence>
<evidence type="ECO:0000256" key="4">
    <source>
        <dbReference type="ARBA" id="ARBA00023002"/>
    </source>
</evidence>
<dbReference type="Proteomes" id="UP000176037">
    <property type="component" value="Unassembled WGS sequence"/>
</dbReference>
<keyword evidence="6" id="KW-0411">Iron-sulfur</keyword>
<dbReference type="Gene3D" id="3.10.20.30">
    <property type="match status" value="1"/>
</dbReference>
<name>A0A1E8FEG8_9ALTE</name>
<dbReference type="PANTHER" id="PTHR47354">
    <property type="entry name" value="NADH OXIDOREDUCTASE HCR"/>
    <property type="match status" value="1"/>
</dbReference>
<dbReference type="GO" id="GO:0051537">
    <property type="term" value="F:2 iron, 2 sulfur cluster binding"/>
    <property type="evidence" value="ECO:0007669"/>
    <property type="project" value="UniProtKB-KW"/>
</dbReference>
<dbReference type="PROSITE" id="PS00197">
    <property type="entry name" value="2FE2S_FER_1"/>
    <property type="match status" value="1"/>
</dbReference>
<dbReference type="SUPFAM" id="SSF52343">
    <property type="entry name" value="Ferredoxin reductase-like, C-terminal NADP-linked domain"/>
    <property type="match status" value="1"/>
</dbReference>
<dbReference type="AlphaFoldDB" id="A0A1E8FEG8"/>
<protein>
    <submittedName>
        <fullName evidence="10">Uncharacterized protein</fullName>
    </submittedName>
</protein>
<evidence type="ECO:0000256" key="2">
    <source>
        <dbReference type="ARBA" id="ARBA00022714"/>
    </source>
</evidence>
<dbReference type="Gene3D" id="3.40.50.80">
    <property type="entry name" value="Nucleotide-binding domain of ferredoxin-NADP reductase (FNR) module"/>
    <property type="match status" value="1"/>
</dbReference>
<reference evidence="10 11" key="1">
    <citation type="submission" date="2016-09" db="EMBL/GenBank/DDBJ databases">
        <title>Alteromonas lipolytica, a new species isolated from sea water.</title>
        <authorList>
            <person name="Wu Y.-H."/>
            <person name="Cheng H."/>
            <person name="Xu X.-W."/>
        </authorList>
    </citation>
    <scope>NUCLEOTIDE SEQUENCE [LARGE SCALE GENOMIC DNA]</scope>
    <source>
        <strain evidence="10 11">JW12</strain>
    </source>
</reference>
<evidence type="ECO:0000256" key="1">
    <source>
        <dbReference type="ARBA" id="ARBA00022630"/>
    </source>
</evidence>
<dbReference type="OrthoDB" id="9801223at2"/>
<evidence type="ECO:0000313" key="10">
    <source>
        <dbReference type="EMBL" id="OFI34322.1"/>
    </source>
</evidence>
<dbReference type="RefSeq" id="WP_070176438.1">
    <property type="nucleotide sequence ID" value="NZ_BMJR01000009.1"/>
</dbReference>
<feature type="domain" description="2Fe-2S ferredoxin-type" evidence="8">
    <location>
        <begin position="227"/>
        <end position="312"/>
    </location>
</feature>
<dbReference type="InterPro" id="IPR006058">
    <property type="entry name" value="2Fe2S_fd_BS"/>
</dbReference>
<dbReference type="InterPro" id="IPR017938">
    <property type="entry name" value="Riboflavin_synthase-like_b-brl"/>
</dbReference>
<dbReference type="InterPro" id="IPR050415">
    <property type="entry name" value="MRET"/>
</dbReference>
<gene>
    <name evidence="10" type="ORF">BFC17_18205</name>
</gene>
<dbReference type="PRINTS" id="PR00409">
    <property type="entry name" value="PHDIOXRDTASE"/>
</dbReference>
<dbReference type="EMBL" id="MJIC01000013">
    <property type="protein sequence ID" value="OFI34322.1"/>
    <property type="molecule type" value="Genomic_DNA"/>
</dbReference>
<keyword evidence="2" id="KW-0001">2Fe-2S</keyword>
<keyword evidence="3" id="KW-0479">Metal-binding</keyword>
<dbReference type="Gene3D" id="2.40.30.10">
    <property type="entry name" value="Translation factors"/>
    <property type="match status" value="1"/>
</dbReference>
<organism evidence="10 11">
    <name type="scientific">Alteromonas lipolytica</name>
    <dbReference type="NCBI Taxonomy" id="1856405"/>
    <lineage>
        <taxon>Bacteria</taxon>
        <taxon>Pseudomonadati</taxon>
        <taxon>Pseudomonadota</taxon>
        <taxon>Gammaproteobacteria</taxon>
        <taxon>Alteromonadales</taxon>
        <taxon>Alteromonadaceae</taxon>
        <taxon>Alteromonas/Salinimonas group</taxon>
        <taxon>Alteromonas</taxon>
    </lineage>
</organism>
<keyword evidence="11" id="KW-1185">Reference proteome</keyword>
<keyword evidence="5" id="KW-0408">Iron</keyword>
<dbReference type="InterPro" id="IPR036010">
    <property type="entry name" value="2Fe-2S_ferredoxin-like_sf"/>
</dbReference>
<dbReference type="PROSITE" id="PS51085">
    <property type="entry name" value="2FE2S_FER_2"/>
    <property type="match status" value="1"/>
</dbReference>
<evidence type="ECO:0000256" key="3">
    <source>
        <dbReference type="ARBA" id="ARBA00022723"/>
    </source>
</evidence>
<dbReference type="GO" id="GO:0046872">
    <property type="term" value="F:metal ion binding"/>
    <property type="evidence" value="ECO:0007669"/>
    <property type="project" value="UniProtKB-KW"/>
</dbReference>
<dbReference type="InterPro" id="IPR017927">
    <property type="entry name" value="FAD-bd_FR_type"/>
</dbReference>
<evidence type="ECO:0000256" key="5">
    <source>
        <dbReference type="ARBA" id="ARBA00023004"/>
    </source>
</evidence>
<dbReference type="InterPro" id="IPR001041">
    <property type="entry name" value="2Fe-2S_ferredoxin-type"/>
</dbReference>
<dbReference type="Pfam" id="PF00175">
    <property type="entry name" value="NAD_binding_1"/>
    <property type="match status" value="1"/>
</dbReference>
<dbReference type="SUPFAM" id="SSF63380">
    <property type="entry name" value="Riboflavin synthase domain-like"/>
    <property type="match status" value="1"/>
</dbReference>
<dbReference type="STRING" id="1856405.BFC17_18205"/>
<keyword evidence="7" id="KW-0830">Ubiquinone</keyword>
<accession>A0A1E8FEG8</accession>
<evidence type="ECO:0000256" key="6">
    <source>
        <dbReference type="ARBA" id="ARBA00023014"/>
    </source>
</evidence>
<evidence type="ECO:0000259" key="8">
    <source>
        <dbReference type="PROSITE" id="PS51085"/>
    </source>
</evidence>
<dbReference type="InterPro" id="IPR012675">
    <property type="entry name" value="Beta-grasp_dom_sf"/>
</dbReference>
<dbReference type="SUPFAM" id="SSF54292">
    <property type="entry name" value="2Fe-2S ferredoxin-like"/>
    <property type="match status" value="1"/>
</dbReference>
<evidence type="ECO:0000259" key="9">
    <source>
        <dbReference type="PROSITE" id="PS51384"/>
    </source>
</evidence>
<dbReference type="Pfam" id="PF00111">
    <property type="entry name" value="Fer2"/>
    <property type="match status" value="1"/>
</dbReference>
<dbReference type="PROSITE" id="PS51384">
    <property type="entry name" value="FAD_FR"/>
    <property type="match status" value="1"/>
</dbReference>
<dbReference type="CDD" id="cd06185">
    <property type="entry name" value="PDR_like"/>
    <property type="match status" value="1"/>
</dbReference>
<feature type="domain" description="FAD-binding FR-type" evidence="9">
    <location>
        <begin position="1"/>
        <end position="100"/>
    </location>
</feature>
<dbReference type="InterPro" id="IPR039261">
    <property type="entry name" value="FNR_nucleotide-bd"/>
</dbReference>
<comment type="caution">
    <text evidence="10">The sequence shown here is derived from an EMBL/GenBank/DDBJ whole genome shotgun (WGS) entry which is preliminary data.</text>
</comment>
<dbReference type="CDD" id="cd00207">
    <property type="entry name" value="fer2"/>
    <property type="match status" value="1"/>
</dbReference>